<dbReference type="Proteomes" id="UP000790709">
    <property type="component" value="Unassembled WGS sequence"/>
</dbReference>
<comment type="caution">
    <text evidence="1">The sequence shown here is derived from an EMBL/GenBank/DDBJ whole genome shotgun (WGS) entry which is preliminary data.</text>
</comment>
<name>A0ACB8B6V5_9AGAM</name>
<organism evidence="1 2">
    <name type="scientific">Leucogyrophana mollusca</name>
    <dbReference type="NCBI Taxonomy" id="85980"/>
    <lineage>
        <taxon>Eukaryota</taxon>
        <taxon>Fungi</taxon>
        <taxon>Dikarya</taxon>
        <taxon>Basidiomycota</taxon>
        <taxon>Agaricomycotina</taxon>
        <taxon>Agaricomycetes</taxon>
        <taxon>Agaricomycetidae</taxon>
        <taxon>Boletales</taxon>
        <taxon>Boletales incertae sedis</taxon>
        <taxon>Leucogyrophana</taxon>
    </lineage>
</organism>
<gene>
    <name evidence="1" type="ORF">BV22DRAFT_1039802</name>
</gene>
<keyword evidence="2" id="KW-1185">Reference proteome</keyword>
<protein>
    <submittedName>
        <fullName evidence="1">Uncharacterized protein</fullName>
    </submittedName>
</protein>
<dbReference type="EMBL" id="MU266576">
    <property type="protein sequence ID" value="KAH7920492.1"/>
    <property type="molecule type" value="Genomic_DNA"/>
</dbReference>
<evidence type="ECO:0000313" key="2">
    <source>
        <dbReference type="Proteomes" id="UP000790709"/>
    </source>
</evidence>
<reference evidence="1" key="1">
    <citation type="journal article" date="2021" name="New Phytol.">
        <title>Evolutionary innovations through gain and loss of genes in the ectomycorrhizal Boletales.</title>
        <authorList>
            <person name="Wu G."/>
            <person name="Miyauchi S."/>
            <person name="Morin E."/>
            <person name="Kuo A."/>
            <person name="Drula E."/>
            <person name="Varga T."/>
            <person name="Kohler A."/>
            <person name="Feng B."/>
            <person name="Cao Y."/>
            <person name="Lipzen A."/>
            <person name="Daum C."/>
            <person name="Hundley H."/>
            <person name="Pangilinan J."/>
            <person name="Johnson J."/>
            <person name="Barry K."/>
            <person name="LaButti K."/>
            <person name="Ng V."/>
            <person name="Ahrendt S."/>
            <person name="Min B."/>
            <person name="Choi I.G."/>
            <person name="Park H."/>
            <person name="Plett J.M."/>
            <person name="Magnuson J."/>
            <person name="Spatafora J.W."/>
            <person name="Nagy L.G."/>
            <person name="Henrissat B."/>
            <person name="Grigoriev I.V."/>
            <person name="Yang Z.L."/>
            <person name="Xu J."/>
            <person name="Martin F.M."/>
        </authorList>
    </citation>
    <scope>NUCLEOTIDE SEQUENCE</scope>
    <source>
        <strain evidence="1">KUC20120723A-06</strain>
    </source>
</reference>
<accession>A0ACB8B6V5</accession>
<evidence type="ECO:0000313" key="1">
    <source>
        <dbReference type="EMBL" id="KAH7920492.1"/>
    </source>
</evidence>
<sequence>MPRKPKTIPGPSRLSKVLAELKKGPTLHLTGLRGLSLTLAAKNDHFGARHFVKEELPRIRYANPNINVEVNKLPKSISDVWKPEMVVEFDDGGRSVIDMSKKWSTTIAKELMDLAGGDPWKQHKANALAAGLPLLPGEGQERVASSRLRVPKLKAAPRAEVLEALVEDMLSSPDRPKTGAAAVLP</sequence>
<proteinExistence type="predicted"/>